<sequence>MSMPNWDKIDAVKLREYSLMSDIYLSRLSIHRDALGCRDTKCQDENHILHTKNLYNSICKCFTDASKNVLGISKSGKFNCKPGFNDYVKELHDVARKRFVAWREANKPRDHNNPFFREMTVSRAKFKLALRFIKRHENQIRQDAIADALCDDSDGNFWKEIKKMSPNNIPLPTSIDAATGKEEVVHLWEITLKKPS</sequence>
<organism evidence="1 2">
    <name type="scientific">Meganyctiphanes norvegica</name>
    <name type="common">Northern krill</name>
    <name type="synonym">Thysanopoda norvegica</name>
    <dbReference type="NCBI Taxonomy" id="48144"/>
    <lineage>
        <taxon>Eukaryota</taxon>
        <taxon>Metazoa</taxon>
        <taxon>Ecdysozoa</taxon>
        <taxon>Arthropoda</taxon>
        <taxon>Crustacea</taxon>
        <taxon>Multicrustacea</taxon>
        <taxon>Malacostraca</taxon>
        <taxon>Eumalacostraca</taxon>
        <taxon>Eucarida</taxon>
        <taxon>Euphausiacea</taxon>
        <taxon>Euphausiidae</taxon>
        <taxon>Meganyctiphanes</taxon>
    </lineage>
</organism>
<dbReference type="EMBL" id="CAXKWB010027296">
    <property type="protein sequence ID" value="CAL4131704.1"/>
    <property type="molecule type" value="Genomic_DNA"/>
</dbReference>
<gene>
    <name evidence="1" type="ORF">MNOR_LOCUS26822</name>
</gene>
<protein>
    <submittedName>
        <fullName evidence="1">Uncharacterized protein</fullName>
    </submittedName>
</protein>
<proteinExistence type="predicted"/>
<reference evidence="1 2" key="1">
    <citation type="submission" date="2024-05" db="EMBL/GenBank/DDBJ databases">
        <authorList>
            <person name="Wallberg A."/>
        </authorList>
    </citation>
    <scope>NUCLEOTIDE SEQUENCE [LARGE SCALE GENOMIC DNA]</scope>
</reference>
<dbReference type="Proteomes" id="UP001497623">
    <property type="component" value="Unassembled WGS sequence"/>
</dbReference>
<name>A0AAV2RM51_MEGNR</name>
<evidence type="ECO:0000313" key="1">
    <source>
        <dbReference type="EMBL" id="CAL4131704.1"/>
    </source>
</evidence>
<dbReference type="AlphaFoldDB" id="A0AAV2RM51"/>
<comment type="caution">
    <text evidence="1">The sequence shown here is derived from an EMBL/GenBank/DDBJ whole genome shotgun (WGS) entry which is preliminary data.</text>
</comment>
<keyword evidence="2" id="KW-1185">Reference proteome</keyword>
<accession>A0AAV2RM51</accession>
<evidence type="ECO:0000313" key="2">
    <source>
        <dbReference type="Proteomes" id="UP001497623"/>
    </source>
</evidence>